<accession>A0ABP8TWY1</accession>
<keyword evidence="1" id="KW-0238">DNA-binding</keyword>
<evidence type="ECO:0000313" key="2">
    <source>
        <dbReference type="Proteomes" id="UP001500212"/>
    </source>
</evidence>
<dbReference type="InterPro" id="IPR009351">
    <property type="entry name" value="AlkZ-like"/>
</dbReference>
<keyword evidence="2" id="KW-1185">Reference proteome</keyword>
<protein>
    <submittedName>
        <fullName evidence="1">Winged helix DNA-binding domain-containing protein</fullName>
    </submittedName>
</protein>
<reference evidence="2" key="1">
    <citation type="journal article" date="2019" name="Int. J. Syst. Evol. Microbiol.">
        <title>The Global Catalogue of Microorganisms (GCM) 10K type strain sequencing project: providing services to taxonomists for standard genome sequencing and annotation.</title>
        <authorList>
            <consortium name="The Broad Institute Genomics Platform"/>
            <consortium name="The Broad Institute Genome Sequencing Center for Infectious Disease"/>
            <person name="Wu L."/>
            <person name="Ma J."/>
        </authorList>
    </citation>
    <scope>NUCLEOTIDE SEQUENCE [LARGE SCALE GENOMIC DNA]</scope>
    <source>
        <strain evidence="2">JCM 17938</strain>
    </source>
</reference>
<sequence length="391" mass="42258">MTVRAIKAEERRARLGARHLLADPADTAVDVARALVALHGTDPASVHLAAAARMKVPDVGAVERALYDDRLLLRMLAMRRTVFTVPTESAPVVQAACSDDVARRERRKNLGFIEQAGLGGDAWLREVEEATVAALRARGEAFAADLSADVPRLKERILLSEGKAYEARPAIANRVLLVLAAEGRIVRGRPRGSWTSSQFSWSPIEAWLPEGLPRVPVEEARAELIRRWLGAYGPGTAADLKWWTGLTLTQVRKALEGIAVERVELDGEDGYVLADDVEPVPDPGPWVALLPALDPTVMGWAGRGWYLGAHGPLLFDRNGNAGPTVWCDGRVVGGWAQRPDGEVAYRLLEDVGAEAASAVAAEAARLTSWLGAVRLAPRARGRSRIEAELVA</sequence>
<dbReference type="Pfam" id="PF06224">
    <property type="entry name" value="AlkZ-like"/>
    <property type="match status" value="1"/>
</dbReference>
<name>A0ABP8TWY1_9ACTN</name>
<dbReference type="GO" id="GO:0003677">
    <property type="term" value="F:DNA binding"/>
    <property type="evidence" value="ECO:0007669"/>
    <property type="project" value="UniProtKB-KW"/>
</dbReference>
<evidence type="ECO:0000313" key="1">
    <source>
        <dbReference type="EMBL" id="GAA4616258.1"/>
    </source>
</evidence>
<dbReference type="Proteomes" id="UP001500212">
    <property type="component" value="Unassembled WGS sequence"/>
</dbReference>
<dbReference type="PANTHER" id="PTHR38479">
    <property type="entry name" value="LMO0824 PROTEIN"/>
    <property type="match status" value="1"/>
</dbReference>
<gene>
    <name evidence="1" type="ORF">GCM10023195_72180</name>
</gene>
<proteinExistence type="predicted"/>
<comment type="caution">
    <text evidence="1">The sequence shown here is derived from an EMBL/GenBank/DDBJ whole genome shotgun (WGS) entry which is preliminary data.</text>
</comment>
<dbReference type="RefSeq" id="WP_345364567.1">
    <property type="nucleotide sequence ID" value="NZ_BAABHJ010000032.1"/>
</dbReference>
<dbReference type="EMBL" id="BAABHJ010000032">
    <property type="protein sequence ID" value="GAA4616258.1"/>
    <property type="molecule type" value="Genomic_DNA"/>
</dbReference>
<dbReference type="PANTHER" id="PTHR38479:SF2">
    <property type="entry name" value="WINGED HELIX DNA-BINDING DOMAIN-CONTAINING PROTEIN"/>
    <property type="match status" value="1"/>
</dbReference>
<organism evidence="1 2">
    <name type="scientific">Actinoallomurus liliacearum</name>
    <dbReference type="NCBI Taxonomy" id="1080073"/>
    <lineage>
        <taxon>Bacteria</taxon>
        <taxon>Bacillati</taxon>
        <taxon>Actinomycetota</taxon>
        <taxon>Actinomycetes</taxon>
        <taxon>Streptosporangiales</taxon>
        <taxon>Thermomonosporaceae</taxon>
        <taxon>Actinoallomurus</taxon>
    </lineage>
</organism>